<reference evidence="1 2" key="1">
    <citation type="journal article" date="2020" name="bioRxiv">
        <title>Whole genome comparisons of ergot fungi reveals the divergence and evolution of species within the genus Claviceps are the result of varying mechanisms driving genome evolution and host range expansion.</title>
        <authorList>
            <person name="Wyka S.A."/>
            <person name="Mondo S.J."/>
            <person name="Liu M."/>
            <person name="Dettman J."/>
            <person name="Nalam V."/>
            <person name="Broders K.D."/>
        </authorList>
    </citation>
    <scope>NUCLEOTIDE SEQUENCE [LARGE SCALE GENOMIC DNA]</scope>
    <source>
        <strain evidence="1 2">CCC 1485</strain>
    </source>
</reference>
<protein>
    <submittedName>
        <fullName evidence="1">Uncharacterized protein</fullName>
    </submittedName>
</protein>
<accession>A0A9P7MHT9</accession>
<name>A0A9P7MHT9_9HYPO</name>
<keyword evidence="2" id="KW-1185">Reference proteome</keyword>
<evidence type="ECO:0000313" key="2">
    <source>
        <dbReference type="Proteomes" id="UP000706124"/>
    </source>
</evidence>
<gene>
    <name evidence="1" type="ORF">E4U60_002763</name>
</gene>
<dbReference type="EMBL" id="SRPO01000023">
    <property type="protein sequence ID" value="KAG5947677.1"/>
    <property type="molecule type" value="Genomic_DNA"/>
</dbReference>
<dbReference type="OrthoDB" id="5049336at2759"/>
<sequence>MVEEKVDVEPSAYHNDLIDPRIMMCGSQTPSTTIETQSYFEVSHATPTICNSGYDQEYSQLFTRDTNCSMVWTFPRGIASDMNPMAQISDGLNTECAREEDAVATDLWDEELRRMEPLDENSGQPEWQFQFVPFS</sequence>
<dbReference type="Proteomes" id="UP000706124">
    <property type="component" value="Unassembled WGS sequence"/>
</dbReference>
<proteinExistence type="predicted"/>
<organism evidence="1 2">
    <name type="scientific">Claviceps pazoutovae</name>
    <dbReference type="NCBI Taxonomy" id="1649127"/>
    <lineage>
        <taxon>Eukaryota</taxon>
        <taxon>Fungi</taxon>
        <taxon>Dikarya</taxon>
        <taxon>Ascomycota</taxon>
        <taxon>Pezizomycotina</taxon>
        <taxon>Sordariomycetes</taxon>
        <taxon>Hypocreomycetidae</taxon>
        <taxon>Hypocreales</taxon>
        <taxon>Clavicipitaceae</taxon>
        <taxon>Claviceps</taxon>
    </lineage>
</organism>
<dbReference type="AlphaFoldDB" id="A0A9P7MHT9"/>
<comment type="caution">
    <text evidence="1">The sequence shown here is derived from an EMBL/GenBank/DDBJ whole genome shotgun (WGS) entry which is preliminary data.</text>
</comment>
<evidence type="ECO:0000313" key="1">
    <source>
        <dbReference type="EMBL" id="KAG5947677.1"/>
    </source>
</evidence>